<keyword evidence="2 5" id="KW-0812">Transmembrane</keyword>
<evidence type="ECO:0000256" key="5">
    <source>
        <dbReference type="SAM" id="Phobius"/>
    </source>
</evidence>
<name>A0A1G6QU42_9BACT</name>
<protein>
    <submittedName>
        <fullName evidence="7">O-antigen ligase</fullName>
    </submittedName>
</protein>
<evidence type="ECO:0000313" key="8">
    <source>
        <dbReference type="Proteomes" id="UP000199411"/>
    </source>
</evidence>
<reference evidence="8" key="1">
    <citation type="submission" date="2016-10" db="EMBL/GenBank/DDBJ databases">
        <authorList>
            <person name="Varghese N."/>
            <person name="Submissions S."/>
        </authorList>
    </citation>
    <scope>NUCLEOTIDE SEQUENCE [LARGE SCALE GENOMIC DNA]</scope>
    <source>
        <strain evidence="8">DSM 8415</strain>
    </source>
</reference>
<dbReference type="Pfam" id="PF04932">
    <property type="entry name" value="Wzy_C"/>
    <property type="match status" value="1"/>
</dbReference>
<feature type="transmembrane region" description="Helical" evidence="5">
    <location>
        <begin position="197"/>
        <end position="221"/>
    </location>
</feature>
<dbReference type="EMBL" id="FMYU01000013">
    <property type="protein sequence ID" value="SDC95880.1"/>
    <property type="molecule type" value="Genomic_DNA"/>
</dbReference>
<keyword evidence="3 5" id="KW-1133">Transmembrane helix</keyword>
<sequence>MKHSYFNNIEFPSVDYIGKKFIFVSAFLLTIGITTSIAITNIALTIGFVGLLILALSKNFSFEKKDIPIGLLFLQNLLSIFGINVKNSFTNLNPVRLFLPYFILSRLSEKHKFIVNLLALVTIFTSICIIVKAFFNFEIQDIFSARHIYFHYPPIQAGSLWSTSFLATGSIMMMLALLFVTLSFYYKSIFYYTSAAFAFFSLFFIQELSAILGFFIGIILIPFFIKKIKKKNLIFFYTIIIIAFIILFEASPVKQKIINAVHYHKNTSILLRFAQWDAAIKAIQKQNLKTIMFGFGLNNADKAILPYKIESFKNICNKYSTHCSSYTQLNGIGYMDNLYFQTLIDYGIIGELLLILSFFIIIRNNLNAQTISKFATAFNKATTIAFVSFIVSSFFFSAFLYIDMFYFLMYILGLNESIKTWDSSDIINKIKLM</sequence>
<evidence type="ECO:0000256" key="4">
    <source>
        <dbReference type="ARBA" id="ARBA00023136"/>
    </source>
</evidence>
<feature type="transmembrane region" description="Helical" evidence="5">
    <location>
        <begin position="22"/>
        <end position="55"/>
    </location>
</feature>
<feature type="transmembrane region" description="Helical" evidence="5">
    <location>
        <begin position="233"/>
        <end position="251"/>
    </location>
</feature>
<feature type="transmembrane region" description="Helical" evidence="5">
    <location>
        <begin position="113"/>
        <end position="137"/>
    </location>
</feature>
<evidence type="ECO:0000256" key="3">
    <source>
        <dbReference type="ARBA" id="ARBA00022989"/>
    </source>
</evidence>
<comment type="subcellular location">
    <subcellularLocation>
        <location evidence="1">Membrane</location>
        <topology evidence="1">Multi-pass membrane protein</topology>
    </subcellularLocation>
</comment>
<dbReference type="InterPro" id="IPR051533">
    <property type="entry name" value="WaaL-like"/>
</dbReference>
<feature type="transmembrane region" description="Helical" evidence="5">
    <location>
        <begin position="383"/>
        <end position="412"/>
    </location>
</feature>
<keyword evidence="7" id="KW-0436">Ligase</keyword>
<evidence type="ECO:0000259" key="6">
    <source>
        <dbReference type="Pfam" id="PF04932"/>
    </source>
</evidence>
<organism evidence="7 8">
    <name type="scientific">Desulfurella multipotens</name>
    <dbReference type="NCBI Taxonomy" id="79269"/>
    <lineage>
        <taxon>Bacteria</taxon>
        <taxon>Pseudomonadati</taxon>
        <taxon>Campylobacterota</taxon>
        <taxon>Desulfurellia</taxon>
        <taxon>Desulfurellales</taxon>
        <taxon>Desulfurellaceae</taxon>
        <taxon>Desulfurella</taxon>
    </lineage>
</organism>
<evidence type="ECO:0000256" key="2">
    <source>
        <dbReference type="ARBA" id="ARBA00022692"/>
    </source>
</evidence>
<accession>A0A1G6QU42</accession>
<proteinExistence type="predicted"/>
<feature type="transmembrane region" description="Helical" evidence="5">
    <location>
        <begin position="67"/>
        <end position="85"/>
    </location>
</feature>
<dbReference type="Proteomes" id="UP000199411">
    <property type="component" value="Unassembled WGS sequence"/>
</dbReference>
<dbReference type="RefSeq" id="WP_092129551.1">
    <property type="nucleotide sequence ID" value="NZ_FMYU01000013.1"/>
</dbReference>
<keyword evidence="8" id="KW-1185">Reference proteome</keyword>
<dbReference type="InterPro" id="IPR007016">
    <property type="entry name" value="O-antigen_ligase-rel_domated"/>
</dbReference>
<dbReference type="PANTHER" id="PTHR37422:SF13">
    <property type="entry name" value="LIPOPOLYSACCHARIDE BIOSYNTHESIS PROTEIN PA4999-RELATED"/>
    <property type="match status" value="1"/>
</dbReference>
<gene>
    <name evidence="7" type="ORF">SAMN05660835_01658</name>
</gene>
<feature type="transmembrane region" description="Helical" evidence="5">
    <location>
        <begin position="343"/>
        <end position="362"/>
    </location>
</feature>
<keyword evidence="4 5" id="KW-0472">Membrane</keyword>
<dbReference type="AlphaFoldDB" id="A0A1G6QU42"/>
<dbReference type="GO" id="GO:0016874">
    <property type="term" value="F:ligase activity"/>
    <property type="evidence" value="ECO:0007669"/>
    <property type="project" value="UniProtKB-KW"/>
</dbReference>
<evidence type="ECO:0000313" key="7">
    <source>
        <dbReference type="EMBL" id="SDC95880.1"/>
    </source>
</evidence>
<dbReference type="PANTHER" id="PTHR37422">
    <property type="entry name" value="TEICHURONIC ACID BIOSYNTHESIS PROTEIN TUAE"/>
    <property type="match status" value="1"/>
</dbReference>
<evidence type="ECO:0000256" key="1">
    <source>
        <dbReference type="ARBA" id="ARBA00004141"/>
    </source>
</evidence>
<feature type="transmembrane region" description="Helical" evidence="5">
    <location>
        <begin position="158"/>
        <end position="185"/>
    </location>
</feature>
<feature type="domain" description="O-antigen ligase-related" evidence="6">
    <location>
        <begin position="195"/>
        <end position="354"/>
    </location>
</feature>
<dbReference type="GO" id="GO:0016020">
    <property type="term" value="C:membrane"/>
    <property type="evidence" value="ECO:0007669"/>
    <property type="project" value="UniProtKB-SubCell"/>
</dbReference>